<dbReference type="RefSeq" id="WP_014261077.1">
    <property type="nucleotide sequence ID" value="NC_016629.1"/>
</dbReference>
<evidence type="ECO:0000256" key="1">
    <source>
        <dbReference type="SAM" id="SignalP"/>
    </source>
</evidence>
<dbReference type="InterPro" id="IPR059232">
    <property type="entry name" value="Porin_put"/>
</dbReference>
<keyword evidence="3" id="KW-1185">Reference proteome</keyword>
<dbReference type="AlphaFoldDB" id="F3Z3A1"/>
<dbReference type="STRING" id="690850.Desaf_3144"/>
<reference evidence="2 3" key="1">
    <citation type="journal article" date="2011" name="J. Bacteriol.">
        <title>Genome sequence of the mercury-methylating and pleomorphic Desulfovibrio africanus Strain Walvis Bay.</title>
        <authorList>
            <person name="Brown S.D."/>
            <person name="Wall J.D."/>
            <person name="Kucken A.M."/>
            <person name="Gilmour C.C."/>
            <person name="Podar M."/>
            <person name="Brandt C.C."/>
            <person name="Teshima H."/>
            <person name="Detter J.C."/>
            <person name="Han C.S."/>
            <person name="Land M.L."/>
            <person name="Lucas S."/>
            <person name="Han J."/>
            <person name="Pennacchio L."/>
            <person name="Nolan M."/>
            <person name="Pitluck S."/>
            <person name="Woyke T."/>
            <person name="Goodwin L."/>
            <person name="Palumbo A.V."/>
            <person name="Elias D.A."/>
        </authorList>
    </citation>
    <scope>NUCLEOTIDE SEQUENCE [LARGE SCALE GENOMIC DNA]</scope>
    <source>
        <strain evidence="2 3">Walvis Bay</strain>
    </source>
</reference>
<accession>F3Z3A1</accession>
<feature type="chain" id="PRO_5003303405" description="Porin domain-containing protein" evidence="1">
    <location>
        <begin position="24"/>
        <end position="435"/>
    </location>
</feature>
<dbReference type="EMBL" id="CP003221">
    <property type="protein sequence ID" value="EGJ51441.1"/>
    <property type="molecule type" value="Genomic_DNA"/>
</dbReference>
<dbReference type="Proteomes" id="UP000007844">
    <property type="component" value="Chromosome"/>
</dbReference>
<dbReference type="KEGG" id="daf:Desaf_3144"/>
<protein>
    <recommendedName>
        <fullName evidence="4">Porin domain-containing protein</fullName>
    </recommendedName>
</protein>
<sequence precursor="true">MKRCITLVAAAALILGLAATASAELEVKAAGTWRVSGQALSNFGNFDDDTSTTNNDTFTLRHRMRTQLRFVYNENVMGELYTEYGNVYWGRDAAAYGAGENEAGNQLHIKRAFIQFRWPETDTLITVGEQDITFPSSGAFSNMAQGGDDGSAIAVSTPITDNLGLTLVYTRLLENADVTTGNDFDVFLAALPVALEGMKIAPWFSYGIAGQNVDGLGVDINTDTETANVWWAGAGFNMNMLDPIVIYADFIYGSADDGYATLDDGTSGWLVDAMVEFKGLDFAVLQGFGAYSSQNDDGDGAMPYIDSDFSVGGSMINGSAFGIDMGPAAPGFWLVGAAARKISFIEKLSHDVIVMYAKGTTDSVANAGFQANRGGSSLPALTSDDSYLEADFNTRYQIYESLAAIVELGYGKPDFDRDQADDALMKAAFGFIYAF</sequence>
<feature type="signal peptide" evidence="1">
    <location>
        <begin position="1"/>
        <end position="23"/>
    </location>
</feature>
<organism evidence="2 3">
    <name type="scientific">Desulfocurvibacter africanus subsp. africanus str. Walvis Bay</name>
    <dbReference type="NCBI Taxonomy" id="690850"/>
    <lineage>
        <taxon>Bacteria</taxon>
        <taxon>Pseudomonadati</taxon>
        <taxon>Thermodesulfobacteriota</taxon>
        <taxon>Desulfovibrionia</taxon>
        <taxon>Desulfovibrionales</taxon>
        <taxon>Desulfovibrionaceae</taxon>
        <taxon>Desulfocurvibacter</taxon>
    </lineage>
</organism>
<dbReference type="HOGENOM" id="CLU_042511_0_0_7"/>
<keyword evidence="1" id="KW-0732">Signal</keyword>
<evidence type="ECO:0008006" key="4">
    <source>
        <dbReference type="Google" id="ProtNLM"/>
    </source>
</evidence>
<dbReference type="eggNOG" id="ENOG502ZCBE">
    <property type="taxonomic scope" value="Bacteria"/>
</dbReference>
<evidence type="ECO:0000313" key="3">
    <source>
        <dbReference type="Proteomes" id="UP000007844"/>
    </source>
</evidence>
<gene>
    <name evidence="2" type="ORF">Desaf_3144</name>
</gene>
<proteinExistence type="predicted"/>
<dbReference type="NCBIfam" id="NF033939">
    <property type="entry name" value="DESULF_POR1"/>
    <property type="match status" value="1"/>
</dbReference>
<name>F3Z3A1_DESAF</name>
<evidence type="ECO:0000313" key="2">
    <source>
        <dbReference type="EMBL" id="EGJ51441.1"/>
    </source>
</evidence>